<dbReference type="OrthoDB" id="188274at2"/>
<feature type="region of interest" description="Disordered" evidence="1">
    <location>
        <begin position="1"/>
        <end position="21"/>
    </location>
</feature>
<evidence type="ECO:0000313" key="3">
    <source>
        <dbReference type="Proteomes" id="UP000249799"/>
    </source>
</evidence>
<evidence type="ECO:0000256" key="1">
    <source>
        <dbReference type="SAM" id="MobiDB-lite"/>
    </source>
</evidence>
<protein>
    <submittedName>
        <fullName evidence="2">Uncharacterized protein</fullName>
    </submittedName>
</protein>
<dbReference type="PROSITE" id="PS50966">
    <property type="entry name" value="ZF_SWIM"/>
    <property type="match status" value="1"/>
</dbReference>
<dbReference type="GO" id="GO:0008270">
    <property type="term" value="F:zinc ion binding"/>
    <property type="evidence" value="ECO:0007669"/>
    <property type="project" value="InterPro"/>
</dbReference>
<proteinExistence type="predicted"/>
<dbReference type="PANTHER" id="PTHR38133:SF1">
    <property type="entry name" value="SLR1429 PROTEIN"/>
    <property type="match status" value="1"/>
</dbReference>
<dbReference type="KEGG" id="bsed:DN745_16555"/>
<reference evidence="2 3" key="1">
    <citation type="submission" date="2018-06" db="EMBL/GenBank/DDBJ databases">
        <title>Lujinxingia sediminis gen. nov. sp. nov., a new facultative anaerobic member of the class Deltaproteobacteria, and proposal of Lujinxingaceae fam. nov.</title>
        <authorList>
            <person name="Guo L.-Y."/>
            <person name="Li C.-M."/>
            <person name="Wang S."/>
            <person name="Du Z.-J."/>
        </authorList>
    </citation>
    <scope>NUCLEOTIDE SEQUENCE [LARGE SCALE GENOMIC DNA]</scope>
    <source>
        <strain evidence="2 3">FA350</strain>
    </source>
</reference>
<gene>
    <name evidence="2" type="ORF">DN745_16555</name>
</gene>
<evidence type="ECO:0000313" key="2">
    <source>
        <dbReference type="EMBL" id="AWV90842.1"/>
    </source>
</evidence>
<sequence length="280" mass="31065">MSWHYFPKSTPRKVDGGIKSKNRRGEIGEQWWSRRFVEVVESFSISSRIKRGKRYARGGQVLSMDVHDGMATAQVQGSRATPYEVQISGASLGDDDWKRVEKTLAERAGFAAQLLAGQMPADIEEAFEACAFSLFPSSYEEMETRCNCPDYANPCKHIAAVFYILAEKFDEDPFLIFRWRGRSRDTLLEHLRQLRSVGSDATAQGEILADTATPLSDCLDHFWRAGNQLAQVQAHPAHAEVPDTVLRQLGKPAGGIGKVYEELGALYGLIVGDDPDSHGG</sequence>
<dbReference type="AlphaFoldDB" id="A0A2Z4FPM4"/>
<dbReference type="Pfam" id="PF04434">
    <property type="entry name" value="SWIM"/>
    <property type="match status" value="1"/>
</dbReference>
<feature type="compositionally biased region" description="Basic and acidic residues" evidence="1">
    <location>
        <begin position="12"/>
        <end position="21"/>
    </location>
</feature>
<dbReference type="Proteomes" id="UP000249799">
    <property type="component" value="Chromosome"/>
</dbReference>
<dbReference type="InterPro" id="IPR007527">
    <property type="entry name" value="Znf_SWIM"/>
</dbReference>
<dbReference type="PANTHER" id="PTHR38133">
    <property type="entry name" value="SLR1429 PROTEIN"/>
    <property type="match status" value="1"/>
</dbReference>
<organism evidence="2 3">
    <name type="scientific">Bradymonas sediminis</name>
    <dbReference type="NCBI Taxonomy" id="1548548"/>
    <lineage>
        <taxon>Bacteria</taxon>
        <taxon>Deltaproteobacteria</taxon>
        <taxon>Bradymonadales</taxon>
        <taxon>Bradymonadaceae</taxon>
        <taxon>Bradymonas</taxon>
    </lineage>
</organism>
<keyword evidence="3" id="KW-1185">Reference proteome</keyword>
<dbReference type="EMBL" id="CP030032">
    <property type="protein sequence ID" value="AWV90842.1"/>
    <property type="molecule type" value="Genomic_DNA"/>
</dbReference>
<accession>A0A2Z4FPM4</accession>
<name>A0A2Z4FPM4_9DELT</name>
<dbReference type="RefSeq" id="WP_111336542.1">
    <property type="nucleotide sequence ID" value="NZ_CP030032.1"/>
</dbReference>